<organism evidence="4 5">
    <name type="scientific">Candidatus Ichthyocystis hellenicum</name>
    <dbReference type="NCBI Taxonomy" id="1561003"/>
    <lineage>
        <taxon>Bacteria</taxon>
        <taxon>Pseudomonadati</taxon>
        <taxon>Pseudomonadota</taxon>
        <taxon>Betaproteobacteria</taxon>
        <taxon>Burkholderiales</taxon>
        <taxon>Candidatus Ichthyocystis</taxon>
    </lineage>
</organism>
<dbReference type="GO" id="GO:0008757">
    <property type="term" value="F:S-adenosylmethionine-dependent methyltransferase activity"/>
    <property type="evidence" value="ECO:0007669"/>
    <property type="project" value="InterPro"/>
</dbReference>
<accession>A0A0S4M118</accession>
<dbReference type="RefSeq" id="WP_092342902.1">
    <property type="nucleotide sequence ID" value="NZ_FLSL01000085.1"/>
</dbReference>
<dbReference type="PANTHER" id="PTHR13090">
    <property type="entry name" value="ARGININE-HYDROXYLASE NDUFAF5, MITOCHONDRIAL"/>
    <property type="match status" value="1"/>
</dbReference>
<evidence type="ECO:0000256" key="2">
    <source>
        <dbReference type="ARBA" id="ARBA00022679"/>
    </source>
</evidence>
<dbReference type="AlphaFoldDB" id="A0A0S4M118"/>
<evidence type="ECO:0000256" key="1">
    <source>
        <dbReference type="ARBA" id="ARBA00022603"/>
    </source>
</evidence>
<dbReference type="InterPro" id="IPR013216">
    <property type="entry name" value="Methyltransf_11"/>
</dbReference>
<keyword evidence="5" id="KW-1185">Reference proteome</keyword>
<dbReference type="GO" id="GO:0032259">
    <property type="term" value="P:methylation"/>
    <property type="evidence" value="ECO:0007669"/>
    <property type="project" value="UniProtKB-KW"/>
</dbReference>
<gene>
    <name evidence="4" type="ORF">Ark11_0641</name>
</gene>
<dbReference type="EMBL" id="LN906597">
    <property type="protein sequence ID" value="CUT17477.1"/>
    <property type="molecule type" value="Genomic_DNA"/>
</dbReference>
<dbReference type="Pfam" id="PF08241">
    <property type="entry name" value="Methyltransf_11"/>
    <property type="match status" value="1"/>
</dbReference>
<dbReference type="Proteomes" id="UP000198651">
    <property type="component" value="Chromosome I"/>
</dbReference>
<sequence length="288" mass="32775">MGLFGRVDVDLGLYRLVAQSLCDRLQGIRKPSSPLILDLASGPGGAFPVFYPVFNNGHWILVDLVERFLREARSLYRPSFIKSYFKNYRLDCINADVKKLPLASRSVDVMIANLVLPCIVDRRAVFREWRRVLKPDGVFLFSLLGPDTFREIRWVFSFADSHAHTELFPDMHDIADELVQAGFQDVVVDVDIRQTIYSDFISLCKDLKKIGVFHVTTNGKRQGLLSRAAWKIAVDKYETIRHDKGLPLTWELIFGHAWGGGEKAPPSRSGEDYGVVRFFRNKKDASPV</sequence>
<name>A0A0S4M118_9BURK</name>
<feature type="domain" description="Methyltransferase type 11" evidence="3">
    <location>
        <begin position="37"/>
        <end position="141"/>
    </location>
</feature>
<evidence type="ECO:0000313" key="5">
    <source>
        <dbReference type="Proteomes" id="UP000198651"/>
    </source>
</evidence>
<reference evidence="5" key="1">
    <citation type="submission" date="2015-11" db="EMBL/GenBank/DDBJ databases">
        <authorList>
            <person name="Seth-Smith H.M.B."/>
        </authorList>
    </citation>
    <scope>NUCLEOTIDE SEQUENCE [LARGE SCALE GENOMIC DNA]</scope>
    <source>
        <strain evidence="5">2013Ark11</strain>
    </source>
</reference>
<dbReference type="InterPro" id="IPR029063">
    <property type="entry name" value="SAM-dependent_MTases_sf"/>
</dbReference>
<evidence type="ECO:0000313" key="4">
    <source>
        <dbReference type="EMBL" id="CUT17477.1"/>
    </source>
</evidence>
<evidence type="ECO:0000259" key="3">
    <source>
        <dbReference type="Pfam" id="PF08241"/>
    </source>
</evidence>
<keyword evidence="2 4" id="KW-0808">Transferase</keyword>
<proteinExistence type="predicted"/>
<dbReference type="Gene3D" id="3.40.50.150">
    <property type="entry name" value="Vaccinia Virus protein VP39"/>
    <property type="match status" value="1"/>
</dbReference>
<dbReference type="CDD" id="cd02440">
    <property type="entry name" value="AdoMet_MTases"/>
    <property type="match status" value="1"/>
</dbReference>
<dbReference type="OrthoDB" id="9760689at2"/>
<dbReference type="SUPFAM" id="SSF53335">
    <property type="entry name" value="S-adenosyl-L-methionine-dependent methyltransferases"/>
    <property type="match status" value="1"/>
</dbReference>
<protein>
    <submittedName>
        <fullName evidence="4">Putative Malonyl-CoA O-methyltransferase BioC</fullName>
    </submittedName>
</protein>
<dbReference type="STRING" id="1561003.Ark11_0641"/>
<dbReference type="PANTHER" id="PTHR13090:SF1">
    <property type="entry name" value="ARGININE-HYDROXYLASE NDUFAF5, MITOCHONDRIAL"/>
    <property type="match status" value="1"/>
</dbReference>
<dbReference type="InterPro" id="IPR050602">
    <property type="entry name" value="Malonyl-ACP_OMT"/>
</dbReference>
<keyword evidence="1 4" id="KW-0489">Methyltransferase</keyword>